<dbReference type="Proteomes" id="UP000468650">
    <property type="component" value="Unassembled WGS sequence"/>
</dbReference>
<keyword evidence="2" id="KW-0812">Transmembrane</keyword>
<organism evidence="3 4">
    <name type="scientific">Phaeocystidibacter luteus</name>
    <dbReference type="NCBI Taxonomy" id="911197"/>
    <lineage>
        <taxon>Bacteria</taxon>
        <taxon>Pseudomonadati</taxon>
        <taxon>Bacteroidota</taxon>
        <taxon>Flavobacteriia</taxon>
        <taxon>Flavobacteriales</taxon>
        <taxon>Phaeocystidibacteraceae</taxon>
        <taxon>Phaeocystidibacter</taxon>
    </lineage>
</organism>
<feature type="region of interest" description="Disordered" evidence="1">
    <location>
        <begin position="51"/>
        <end position="184"/>
    </location>
</feature>
<dbReference type="RefSeq" id="WP_151667042.1">
    <property type="nucleotide sequence ID" value="NZ_WBVO01000004.1"/>
</dbReference>
<name>A0A6N6RGM4_9FLAO</name>
<dbReference type="OrthoDB" id="676306at2"/>
<proteinExistence type="predicted"/>
<keyword evidence="2" id="KW-0472">Membrane</keyword>
<feature type="compositionally biased region" description="Polar residues" evidence="1">
    <location>
        <begin position="83"/>
        <end position="96"/>
    </location>
</feature>
<feature type="compositionally biased region" description="Polar residues" evidence="1">
    <location>
        <begin position="114"/>
        <end position="125"/>
    </location>
</feature>
<comment type="caution">
    <text evidence="3">The sequence shown here is derived from an EMBL/GenBank/DDBJ whole genome shotgun (WGS) entry which is preliminary data.</text>
</comment>
<feature type="compositionally biased region" description="Low complexity" evidence="1">
    <location>
        <begin position="51"/>
        <end position="80"/>
    </location>
</feature>
<evidence type="ECO:0000313" key="4">
    <source>
        <dbReference type="Proteomes" id="UP000468650"/>
    </source>
</evidence>
<keyword evidence="4" id="KW-1185">Reference proteome</keyword>
<dbReference type="EMBL" id="WBVO01000004">
    <property type="protein sequence ID" value="KAB2810253.1"/>
    <property type="molecule type" value="Genomic_DNA"/>
</dbReference>
<keyword evidence="2" id="KW-1133">Transmembrane helix</keyword>
<gene>
    <name evidence="3" type="ORF">F8C67_06625</name>
</gene>
<reference evidence="3 4" key="1">
    <citation type="submission" date="2019-09" db="EMBL/GenBank/DDBJ databases">
        <title>Genomes of family Cryomorphaceae.</title>
        <authorList>
            <person name="Bowman J.P."/>
        </authorList>
    </citation>
    <scope>NUCLEOTIDE SEQUENCE [LARGE SCALE GENOMIC DNA]</scope>
    <source>
        <strain evidence="3 4">LMG 25704</strain>
    </source>
</reference>
<feature type="transmembrane region" description="Helical" evidence="2">
    <location>
        <begin position="12"/>
        <end position="33"/>
    </location>
</feature>
<evidence type="ECO:0000256" key="1">
    <source>
        <dbReference type="SAM" id="MobiDB-lite"/>
    </source>
</evidence>
<protein>
    <submittedName>
        <fullName evidence="3">Energy transducer TonB</fullName>
    </submittedName>
</protein>
<evidence type="ECO:0000256" key="2">
    <source>
        <dbReference type="SAM" id="Phobius"/>
    </source>
</evidence>
<dbReference type="AlphaFoldDB" id="A0A6N6RGM4"/>
<feature type="compositionally biased region" description="Gly residues" evidence="1">
    <location>
        <begin position="128"/>
        <end position="141"/>
    </location>
</feature>
<accession>A0A6N6RGM4</accession>
<evidence type="ECO:0000313" key="3">
    <source>
        <dbReference type="EMBL" id="KAB2810253.1"/>
    </source>
</evidence>
<sequence length="257" mass="27383">MSDQKDKRNGRIAAILFAILTMVWLIFFGFTYLDPPPEEGIAINFGYDAAGSGSTSSAQQSEQPTQPEEAQPQPQTQTAETDVATQSSVDAPSINTQETQQQQVEEQEPDPQPSNRLNSALQSTRDGTGAGEGVTEGGGDQGDPNGDPNSQSRTGNGGSGNSGKYDLGGRRALQTPEPDKGCSGEGTVVVKVYVNRSGTVTRAIPGEESRDGTIQTNTFDPCLFDKARSAAMRTKWQGDANAPDEQVGFIIYNFIKN</sequence>